<gene>
    <name evidence="2" type="ORF">J2S24_001212</name>
</gene>
<feature type="transmembrane region" description="Helical" evidence="1">
    <location>
        <begin position="228"/>
        <end position="247"/>
    </location>
</feature>
<evidence type="ECO:0000313" key="3">
    <source>
        <dbReference type="Proteomes" id="UP001223886"/>
    </source>
</evidence>
<protein>
    <submittedName>
        <fullName evidence="2">GntP family gluconate:H+ symporter</fullName>
    </submittedName>
</protein>
<proteinExistence type="predicted"/>
<dbReference type="PANTHER" id="PTHR30354:SF11">
    <property type="entry name" value="PERMEASE"/>
    <property type="match status" value="1"/>
</dbReference>
<feature type="transmembrane region" description="Helical" evidence="1">
    <location>
        <begin position="107"/>
        <end position="128"/>
    </location>
</feature>
<keyword evidence="1" id="KW-1133">Transmembrane helix</keyword>
<evidence type="ECO:0000313" key="2">
    <source>
        <dbReference type="EMBL" id="MDP9750737.1"/>
    </source>
</evidence>
<feature type="transmembrane region" description="Helical" evidence="1">
    <location>
        <begin position="178"/>
        <end position="198"/>
    </location>
</feature>
<dbReference type="Proteomes" id="UP001223886">
    <property type="component" value="Unassembled WGS sequence"/>
</dbReference>
<feature type="transmembrane region" description="Helical" evidence="1">
    <location>
        <begin position="426"/>
        <end position="446"/>
    </location>
</feature>
<sequence>MSGPYLIFILFLAILFIVITTAKFKLHPFLALILASYFLAFAAFMPSDKIAGIIAQGFGNTLTSIGIVIIAGVIIGTILEKSGAAIKMAETIIKFVGEKRPTIAMSIIGYIVSIPVYCDSGFIILSSLNKALAKKTKTSLVAMSIALSTGLYATHVLVPPTPGPIAAASNLQLNNLLLVILIGLLVVIPAMIAGNIFANKVASKYQASIDESISYEEVLKKYGKLPSAWKSFAPIVVPIILMALGSIAKFPGEPVGEGFFYKLFVFLGTPVNALLIGMFFAFLLLPNLSSETLNSWIGEAMKDSATILIITASGGSLGNVIKEIGVGDYLGQTLSGLHLGMLLPFIIAAAIKTAQGSSTVSIITTSALMLPLLPSLGFTSDIGKALVVAAIGAGAMTVSHANDSYFWVVSQFGGIDVKTAYKTQTIVTLIMGIVTIITVLALSLFLL</sequence>
<dbReference type="NCBIfam" id="TIGR00791">
    <property type="entry name" value="gntP"/>
    <property type="match status" value="1"/>
</dbReference>
<dbReference type="InterPro" id="IPR003474">
    <property type="entry name" value="Glcn_transporter"/>
</dbReference>
<feature type="transmembrane region" description="Helical" evidence="1">
    <location>
        <begin position="333"/>
        <end position="351"/>
    </location>
</feature>
<keyword evidence="1" id="KW-0472">Membrane</keyword>
<dbReference type="RefSeq" id="WP_307681097.1">
    <property type="nucleotide sequence ID" value="NZ_JAURUP010000010.1"/>
</dbReference>
<feature type="transmembrane region" description="Helical" evidence="1">
    <location>
        <begin position="358"/>
        <end position="378"/>
    </location>
</feature>
<keyword evidence="1" id="KW-0812">Transmembrane</keyword>
<dbReference type="Pfam" id="PF02447">
    <property type="entry name" value="GntP_permease"/>
    <property type="match status" value="1"/>
</dbReference>
<comment type="caution">
    <text evidence="2">The sequence shown here is derived from an EMBL/GenBank/DDBJ whole genome shotgun (WGS) entry which is preliminary data.</text>
</comment>
<accession>A0ABT9M3R5</accession>
<name>A0ABT9M3R5_9THEO</name>
<feature type="transmembrane region" description="Helical" evidence="1">
    <location>
        <begin position="28"/>
        <end position="45"/>
    </location>
</feature>
<feature type="transmembrane region" description="Helical" evidence="1">
    <location>
        <begin position="5"/>
        <end position="22"/>
    </location>
</feature>
<dbReference type="EMBL" id="JAURUP010000010">
    <property type="protein sequence ID" value="MDP9750737.1"/>
    <property type="molecule type" value="Genomic_DNA"/>
</dbReference>
<dbReference type="PIRSF" id="PIRSF002746">
    <property type="entry name" value="Gluconate_transporter"/>
    <property type="match status" value="1"/>
</dbReference>
<feature type="transmembrane region" description="Helical" evidence="1">
    <location>
        <begin position="140"/>
        <end position="158"/>
    </location>
</feature>
<dbReference type="PANTHER" id="PTHR30354">
    <property type="entry name" value="GNT FAMILY GLUCONATE TRANSPORTER"/>
    <property type="match status" value="1"/>
</dbReference>
<evidence type="ECO:0000256" key="1">
    <source>
        <dbReference type="SAM" id="Phobius"/>
    </source>
</evidence>
<reference evidence="2 3" key="1">
    <citation type="submission" date="2023-07" db="EMBL/GenBank/DDBJ databases">
        <title>Genomic Encyclopedia of Type Strains, Phase IV (KMG-IV): sequencing the most valuable type-strain genomes for metagenomic binning, comparative biology and taxonomic classification.</title>
        <authorList>
            <person name="Goeker M."/>
        </authorList>
    </citation>
    <scope>NUCLEOTIDE SEQUENCE [LARGE SCALE GENOMIC DNA]</scope>
    <source>
        <strain evidence="2 3">DSM 25963</strain>
    </source>
</reference>
<feature type="transmembrane region" description="Helical" evidence="1">
    <location>
        <begin position="57"/>
        <end position="79"/>
    </location>
</feature>
<keyword evidence="3" id="KW-1185">Reference proteome</keyword>
<feature type="transmembrane region" description="Helical" evidence="1">
    <location>
        <begin position="259"/>
        <end position="285"/>
    </location>
</feature>
<organism evidence="2 3">
    <name type="scientific">Thermoanaerobacter pentosaceus</name>
    <dbReference type="NCBI Taxonomy" id="694059"/>
    <lineage>
        <taxon>Bacteria</taxon>
        <taxon>Bacillati</taxon>
        <taxon>Bacillota</taxon>
        <taxon>Clostridia</taxon>
        <taxon>Thermoanaerobacterales</taxon>
        <taxon>Thermoanaerobacteraceae</taxon>
        <taxon>Thermoanaerobacter</taxon>
    </lineage>
</organism>